<keyword evidence="2 10" id="KW-0813">Transport</keyword>
<comment type="subunit">
    <text evidence="10">Oligomeric complex that consists of at least the alpha, beta, beta', gamma, delta, epsilon and zeta subunits.</text>
</comment>
<dbReference type="InterPro" id="IPR047312">
    <property type="entry name" value="Coatomer_alpha_WD-assoc_reg"/>
</dbReference>
<dbReference type="PROSITE" id="PS50082">
    <property type="entry name" value="WD_REPEATS_2"/>
    <property type="match status" value="6"/>
</dbReference>
<evidence type="ECO:0000256" key="8">
    <source>
        <dbReference type="ARBA" id="ARBA00023034"/>
    </source>
</evidence>
<proteinExistence type="predicted"/>
<evidence type="ECO:0000256" key="1">
    <source>
        <dbReference type="ARBA" id="ARBA00004255"/>
    </source>
</evidence>
<evidence type="ECO:0000259" key="14">
    <source>
        <dbReference type="Pfam" id="PF23953"/>
    </source>
</evidence>
<evidence type="ECO:0000256" key="3">
    <source>
        <dbReference type="ARBA" id="ARBA00022490"/>
    </source>
</evidence>
<feature type="domain" description="COPA/B second beta-propeller" evidence="12">
    <location>
        <begin position="354"/>
        <end position="594"/>
    </location>
</feature>
<evidence type="ECO:0000256" key="11">
    <source>
        <dbReference type="PROSITE-ProRule" id="PRU00221"/>
    </source>
</evidence>
<dbReference type="PROSITE" id="PS50294">
    <property type="entry name" value="WD_REPEATS_REGION"/>
    <property type="match status" value="6"/>
</dbReference>
<dbReference type="Pfam" id="PF23953">
    <property type="entry name" value="TPR_COPA_B"/>
    <property type="match status" value="1"/>
</dbReference>
<dbReference type="Proteomes" id="UP001149090">
    <property type="component" value="Unassembled WGS sequence"/>
</dbReference>
<dbReference type="InterPro" id="IPR015943">
    <property type="entry name" value="WD40/YVTN_repeat-like_dom_sf"/>
</dbReference>
<feature type="repeat" description="WD" evidence="11">
    <location>
        <begin position="133"/>
        <end position="167"/>
    </location>
</feature>
<dbReference type="InterPro" id="IPR016391">
    <property type="entry name" value="Coatomer_asu"/>
</dbReference>
<dbReference type="OrthoDB" id="10261470at2759"/>
<feature type="repeat" description="WD" evidence="11">
    <location>
        <begin position="258"/>
        <end position="299"/>
    </location>
</feature>
<dbReference type="GO" id="GO:0005198">
    <property type="term" value="F:structural molecule activity"/>
    <property type="evidence" value="ECO:0007669"/>
    <property type="project" value="InterPro"/>
</dbReference>
<keyword evidence="3 10" id="KW-0963">Cytoplasm</keyword>
<name>A0A9Q0R6L2_ANAIG</name>
<dbReference type="Gene3D" id="2.130.10.10">
    <property type="entry name" value="YVTN repeat-like/Quinoprotein amine dehydrogenase"/>
    <property type="match status" value="1"/>
</dbReference>
<dbReference type="Pfam" id="PF04053">
    <property type="entry name" value="B-prop_COPA_B_2nd"/>
    <property type="match status" value="1"/>
</dbReference>
<keyword evidence="6 10" id="KW-0931">ER-Golgi transport</keyword>
<dbReference type="InterPro" id="IPR010714">
    <property type="entry name" value="Coatomer_asu_C"/>
</dbReference>
<dbReference type="EMBL" id="JAPDFW010000107">
    <property type="protein sequence ID" value="KAJ5069207.1"/>
    <property type="molecule type" value="Genomic_DNA"/>
</dbReference>
<dbReference type="GO" id="GO:0000139">
    <property type="term" value="C:Golgi membrane"/>
    <property type="evidence" value="ECO:0007669"/>
    <property type="project" value="UniProtKB-SubCell"/>
</dbReference>
<sequence length="1227" mass="140849">MDLLIKFQTESEKVKAIAFHPTRPLIIVGLHDGEIQFWDYELKILLSKFKKHEGAVRGIDFHPTQPLFVSAGDDGLISIWNYKERKHLYYLEGHTDYIRTVQFHKEFPWIVSCSDDQTIRIWNWQNRTCISILTGHNHYVMCAAFHPNQDLLLSASLDNTIRIWDISGLRKKYFSIENSVNLNPQNFSVNISSPLSELQKDLFGTSDVELKFILEDHEQGVNWAAFHPHLPLLVSCSDDQDLKLWKITDSQVILIETLIGHTNNVCSVLFHPKEDLILSDSEDSTLRIWSLDKQINIKTFSRGDEAFWCLANHPTESLFAAGHDKGFIIFKLSKERPAYFHLERNILFVKNNSIMNYNMNAHSQTVIAKSAQKIDQKSLLGLHYNKFEKLMLLEFSDNFELIRLSANESNRGQRGSGGSCIWISRDKIGVLSQDNKIFFKNLQNHVTKTISLPDDVSTNTSKEIIHNLGKITRIFAAGFGMVLLRTDSKVYLLDIQQKKILSSISAKRIKQALWSDDMNYLALIGAFEIIICDKKLKQIVVISEKIRIKGYCWSKNNVFFYTTLHHFKYCLSNGDYGIIKSIEKCIYLVAVDNNIAFYFDRIDDGVKVMEFDPTEFALKSAIINNKMEDVVPLLRNKNVTSRAFIEYLTKHGHPDIALHFVQNEKTKFELALQCGEIQTALDSAKKIDHRIYWQNLAKEALKQGNVDIVENCHLRNENIYGLIFLYSITGDFDKLSKIPKIAEMKDDLLSHFQAALFLGSPEERIKSLVKSNQLNYAYLTAKTYGLTEEAEKIQALIEQKKKNVPDQFEPKSKELITTPRPILHQTNWPLLTVSRGITYSTFAKDNVIEDDKPQENIVIEGEWDIPELEENKTENQIQTNEPQENEDNDWIDGNEIDLLEITENIEKSIDSSQKSEKEIFVAPIHGKTSHESWIGSSNIPAEYVAAGHFKTAMDLLNSQIGIVNFNPMKNLFLSLFLSAHDSLQAFPNIIDINYENCDQITKKTFSSPFTIEKMKKLIQEALNLTTSGKFLESMKIFELILVQIPLMILNDPSEVNEVKKMIVLSKEYLSGLKLEQKRKELQNNPKRSLEMSCYFTHCNLQLNHLILSLRSAMLLSLKEKNHINALSFAKRILELGASKDLSDKARKVVVYCEKNQSNAYQLNYDERNPFVLCCYSFEPIYRGNDSVDCPYCGASYLPKYSNQLCNICQMSKIGMKDLKGLTLLKKI</sequence>
<evidence type="ECO:0000256" key="2">
    <source>
        <dbReference type="ARBA" id="ARBA00022448"/>
    </source>
</evidence>
<dbReference type="PANTHER" id="PTHR19876">
    <property type="entry name" value="COATOMER"/>
    <property type="match status" value="1"/>
</dbReference>
<feature type="repeat" description="WD" evidence="11">
    <location>
        <begin position="214"/>
        <end position="255"/>
    </location>
</feature>
<dbReference type="GO" id="GO:0006891">
    <property type="term" value="P:intra-Golgi vesicle-mediated transport"/>
    <property type="evidence" value="ECO:0007669"/>
    <property type="project" value="TreeGrafter"/>
</dbReference>
<evidence type="ECO:0000259" key="12">
    <source>
        <dbReference type="Pfam" id="PF04053"/>
    </source>
</evidence>
<reference evidence="15" key="1">
    <citation type="submission" date="2022-10" db="EMBL/GenBank/DDBJ databases">
        <title>Novel sulphate-reducing endosymbionts in the free-living metamonad Anaeramoeba.</title>
        <authorList>
            <person name="Jerlstrom-Hultqvist J."/>
            <person name="Cepicka I."/>
            <person name="Gallot-Lavallee L."/>
            <person name="Salas-Leiva D."/>
            <person name="Curtis B.A."/>
            <person name="Zahonova K."/>
            <person name="Pipaliya S."/>
            <person name="Dacks J."/>
            <person name="Roger A.J."/>
        </authorList>
    </citation>
    <scope>NUCLEOTIDE SEQUENCE</scope>
    <source>
        <strain evidence="15">BMAN</strain>
    </source>
</reference>
<feature type="repeat" description="WD" evidence="11">
    <location>
        <begin position="7"/>
        <end position="41"/>
    </location>
</feature>
<dbReference type="SMART" id="SM00320">
    <property type="entry name" value="WD40"/>
    <property type="match status" value="7"/>
</dbReference>
<evidence type="ECO:0000313" key="16">
    <source>
        <dbReference type="Proteomes" id="UP001149090"/>
    </source>
</evidence>
<feature type="repeat" description="WD" evidence="11">
    <location>
        <begin position="49"/>
        <end position="90"/>
    </location>
</feature>
<evidence type="ECO:0000313" key="15">
    <source>
        <dbReference type="EMBL" id="KAJ5069207.1"/>
    </source>
</evidence>
<gene>
    <name evidence="15" type="ORF">M0811_11825</name>
</gene>
<comment type="function">
    <text evidence="10">The coatomer is a cytosolic protein complex that binds to dilysine motifs and reversibly associates with Golgi non-clathrin-coated vesicles, which further mediate biosynthetic protein transport from the ER, via the Golgi up to the trans Golgi network.</text>
</comment>
<dbReference type="Gene3D" id="1.25.40.470">
    <property type="match status" value="1"/>
</dbReference>
<dbReference type="CDD" id="cd22948">
    <property type="entry name" value="Coatomer_WDAD_alpha"/>
    <property type="match status" value="1"/>
</dbReference>
<keyword evidence="7 10" id="KW-0653">Protein transport</keyword>
<evidence type="ECO:0000256" key="9">
    <source>
        <dbReference type="ARBA" id="ARBA00023136"/>
    </source>
</evidence>
<dbReference type="GO" id="GO:0006888">
    <property type="term" value="P:endoplasmic reticulum to Golgi vesicle-mediated transport"/>
    <property type="evidence" value="ECO:0007669"/>
    <property type="project" value="InterPro"/>
</dbReference>
<evidence type="ECO:0000256" key="7">
    <source>
        <dbReference type="ARBA" id="ARBA00022927"/>
    </source>
</evidence>
<dbReference type="SUPFAM" id="SSF50978">
    <property type="entry name" value="WD40 repeat-like"/>
    <property type="match status" value="1"/>
</dbReference>
<evidence type="ECO:0000256" key="6">
    <source>
        <dbReference type="ARBA" id="ARBA00022892"/>
    </source>
</evidence>
<dbReference type="GO" id="GO:0006886">
    <property type="term" value="P:intracellular protein transport"/>
    <property type="evidence" value="ECO:0007669"/>
    <property type="project" value="UniProtKB-UniRule"/>
</dbReference>
<keyword evidence="8 10" id="KW-0333">Golgi apparatus</keyword>
<keyword evidence="4 11" id="KW-0853">WD repeat</keyword>
<dbReference type="InterPro" id="IPR001680">
    <property type="entry name" value="WD40_rpt"/>
</dbReference>
<dbReference type="PROSITE" id="PS00678">
    <property type="entry name" value="WD_REPEATS_1"/>
    <property type="match status" value="1"/>
</dbReference>
<organism evidence="15 16">
    <name type="scientific">Anaeramoeba ignava</name>
    <name type="common">Anaerobic marine amoeba</name>
    <dbReference type="NCBI Taxonomy" id="1746090"/>
    <lineage>
        <taxon>Eukaryota</taxon>
        <taxon>Metamonada</taxon>
        <taxon>Anaeramoebidae</taxon>
        <taxon>Anaeramoeba</taxon>
    </lineage>
</organism>
<evidence type="ECO:0000259" key="13">
    <source>
        <dbReference type="Pfam" id="PF06957"/>
    </source>
</evidence>
<evidence type="ECO:0000256" key="5">
    <source>
        <dbReference type="ARBA" id="ARBA00022737"/>
    </source>
</evidence>
<dbReference type="InterPro" id="IPR036322">
    <property type="entry name" value="WD40_repeat_dom_sf"/>
</dbReference>
<dbReference type="GO" id="GO:0030126">
    <property type="term" value="C:COPI vesicle coat"/>
    <property type="evidence" value="ECO:0007669"/>
    <property type="project" value="UniProtKB-UniRule"/>
</dbReference>
<dbReference type="InterPro" id="IPR056176">
    <property type="entry name" value="TPR_COPA_B"/>
</dbReference>
<feature type="repeat" description="WD" evidence="11">
    <location>
        <begin position="91"/>
        <end position="132"/>
    </location>
</feature>
<accession>A0A9Q0R6L2</accession>
<dbReference type="AlphaFoldDB" id="A0A9Q0R6L2"/>
<dbReference type="Pfam" id="PF06957">
    <property type="entry name" value="COPI_C"/>
    <property type="match status" value="1"/>
</dbReference>
<dbReference type="PANTHER" id="PTHR19876:SF1">
    <property type="entry name" value="COATOMER SUBUNIT ALPHA"/>
    <property type="match status" value="1"/>
</dbReference>
<dbReference type="OMA" id="ERYWIMA"/>
<evidence type="ECO:0000256" key="4">
    <source>
        <dbReference type="ARBA" id="ARBA00022574"/>
    </source>
</evidence>
<evidence type="ECO:0000256" key="10">
    <source>
        <dbReference type="PIRNR" id="PIRNR003354"/>
    </source>
</evidence>
<keyword evidence="9 10" id="KW-0472">Membrane</keyword>
<dbReference type="InterPro" id="IPR050844">
    <property type="entry name" value="Coatomer_complex_subunit"/>
</dbReference>
<protein>
    <recommendedName>
        <fullName evidence="10">Coatomer subunit alpha</fullName>
    </recommendedName>
</protein>
<dbReference type="CDD" id="cd00200">
    <property type="entry name" value="WD40"/>
    <property type="match status" value="1"/>
</dbReference>
<keyword evidence="16" id="KW-1185">Reference proteome</keyword>
<feature type="domain" description="Coatomer alpha subunit C-terminal" evidence="13">
    <location>
        <begin position="867"/>
        <end position="1223"/>
    </location>
</feature>
<dbReference type="InterPro" id="IPR006692">
    <property type="entry name" value="Beta-prop_COPA/B_2nd"/>
</dbReference>
<comment type="subcellular location">
    <subcellularLocation>
        <location evidence="10">Cytoplasm</location>
    </subcellularLocation>
    <subcellularLocation>
        <location evidence="1 10">Golgi apparatus membrane</location>
        <topology evidence="1 10">Peripheral membrane protein</topology>
        <orientation evidence="1">Cytoplasmic side</orientation>
    </subcellularLocation>
</comment>
<comment type="caution">
    <text evidence="15">The sequence shown here is derived from an EMBL/GenBank/DDBJ whole genome shotgun (WGS) entry which is preliminary data.</text>
</comment>
<dbReference type="PRINTS" id="PR00320">
    <property type="entry name" value="GPROTEINBRPT"/>
</dbReference>
<dbReference type="Pfam" id="PF00400">
    <property type="entry name" value="WD40"/>
    <property type="match status" value="6"/>
</dbReference>
<dbReference type="InterPro" id="IPR020472">
    <property type="entry name" value="WD40_PAC1"/>
</dbReference>
<dbReference type="PIRSF" id="PIRSF003354">
    <property type="entry name" value="Coatomer_alpha_subunit"/>
    <property type="match status" value="1"/>
</dbReference>
<dbReference type="InterPro" id="IPR019775">
    <property type="entry name" value="WD40_repeat_CS"/>
</dbReference>
<dbReference type="GO" id="GO:0006890">
    <property type="term" value="P:retrograde vesicle-mediated transport, Golgi to endoplasmic reticulum"/>
    <property type="evidence" value="ECO:0007669"/>
    <property type="project" value="TreeGrafter"/>
</dbReference>
<feature type="domain" description="COPA/B TPR" evidence="14">
    <location>
        <begin position="621"/>
        <end position="787"/>
    </location>
</feature>
<keyword evidence="5" id="KW-0677">Repeat</keyword>
<dbReference type="FunFam" id="1.25.40.470:FF:000002">
    <property type="entry name" value="Coatomer subunit alpha"/>
    <property type="match status" value="1"/>
</dbReference>